<sequence>MALRRQRTNCVLKEDIVIPVMGPTKAGKSSFLNQLLGSSVFEASNRLASCTSVVTPRVVESGCIPELEGMLQGHRIVLVDTPGFDDTLMGDEEILILLSEWLATSYKQGMRIGGVLYLHDITREGSTLNGLTVFSKICGQDAMKWVSIVTTKWERLQDREGGYGKVEELCQGPWGGLIRAGAKVCHLRPADPESVHPPFPEHNEPWEVVSQFFPGVPAYDFGDRILQIQREIVEGGLVIPHTEAGKALPMSVNELVKKEKGLKREAKKDFKVGGRRATDLLSTRRENLQKVIAQLDTLNPPGLLALTMRLFL</sequence>
<dbReference type="Gene3D" id="3.40.50.300">
    <property type="entry name" value="P-loop containing nucleotide triphosphate hydrolases"/>
    <property type="match status" value="1"/>
</dbReference>
<name>A0A4Y7SFB0_COPMI</name>
<comment type="caution">
    <text evidence="3">The sequence shown here is derived from an EMBL/GenBank/DDBJ whole genome shotgun (WGS) entry which is preliminary data.</text>
</comment>
<evidence type="ECO:0000313" key="4">
    <source>
        <dbReference type="Proteomes" id="UP000298030"/>
    </source>
</evidence>
<proteinExistence type="predicted"/>
<dbReference type="InterPro" id="IPR027417">
    <property type="entry name" value="P-loop_NTPase"/>
</dbReference>
<protein>
    <recommendedName>
        <fullName evidence="2">AIG1-type G domain-containing protein</fullName>
    </recommendedName>
</protein>
<dbReference type="AlphaFoldDB" id="A0A4Y7SFB0"/>
<dbReference type="Pfam" id="PF04548">
    <property type="entry name" value="AIG1"/>
    <property type="match status" value="1"/>
</dbReference>
<dbReference type="SUPFAM" id="SSF52540">
    <property type="entry name" value="P-loop containing nucleoside triphosphate hydrolases"/>
    <property type="match status" value="1"/>
</dbReference>
<reference evidence="3 4" key="1">
    <citation type="journal article" date="2019" name="Nat. Ecol. Evol.">
        <title>Megaphylogeny resolves global patterns of mushroom evolution.</title>
        <authorList>
            <person name="Varga T."/>
            <person name="Krizsan K."/>
            <person name="Foldi C."/>
            <person name="Dima B."/>
            <person name="Sanchez-Garcia M."/>
            <person name="Sanchez-Ramirez S."/>
            <person name="Szollosi G.J."/>
            <person name="Szarkandi J.G."/>
            <person name="Papp V."/>
            <person name="Albert L."/>
            <person name="Andreopoulos W."/>
            <person name="Angelini C."/>
            <person name="Antonin V."/>
            <person name="Barry K.W."/>
            <person name="Bougher N.L."/>
            <person name="Buchanan P."/>
            <person name="Buyck B."/>
            <person name="Bense V."/>
            <person name="Catcheside P."/>
            <person name="Chovatia M."/>
            <person name="Cooper J."/>
            <person name="Damon W."/>
            <person name="Desjardin D."/>
            <person name="Finy P."/>
            <person name="Geml J."/>
            <person name="Haridas S."/>
            <person name="Hughes K."/>
            <person name="Justo A."/>
            <person name="Karasinski D."/>
            <person name="Kautmanova I."/>
            <person name="Kiss B."/>
            <person name="Kocsube S."/>
            <person name="Kotiranta H."/>
            <person name="LaButti K.M."/>
            <person name="Lechner B.E."/>
            <person name="Liimatainen K."/>
            <person name="Lipzen A."/>
            <person name="Lukacs Z."/>
            <person name="Mihaltcheva S."/>
            <person name="Morgado L.N."/>
            <person name="Niskanen T."/>
            <person name="Noordeloos M.E."/>
            <person name="Ohm R.A."/>
            <person name="Ortiz-Santana B."/>
            <person name="Ovrebo C."/>
            <person name="Racz N."/>
            <person name="Riley R."/>
            <person name="Savchenko A."/>
            <person name="Shiryaev A."/>
            <person name="Soop K."/>
            <person name="Spirin V."/>
            <person name="Szebenyi C."/>
            <person name="Tomsovsky M."/>
            <person name="Tulloss R.E."/>
            <person name="Uehling J."/>
            <person name="Grigoriev I.V."/>
            <person name="Vagvolgyi C."/>
            <person name="Papp T."/>
            <person name="Martin F.M."/>
            <person name="Miettinen O."/>
            <person name="Hibbett D.S."/>
            <person name="Nagy L.G."/>
        </authorList>
    </citation>
    <scope>NUCLEOTIDE SEQUENCE [LARGE SCALE GENOMIC DNA]</scope>
    <source>
        <strain evidence="3 4">FP101781</strain>
    </source>
</reference>
<accession>A0A4Y7SFB0</accession>
<organism evidence="3 4">
    <name type="scientific">Coprinellus micaceus</name>
    <name type="common">Glistening ink-cap mushroom</name>
    <name type="synonym">Coprinus micaceus</name>
    <dbReference type="NCBI Taxonomy" id="71717"/>
    <lineage>
        <taxon>Eukaryota</taxon>
        <taxon>Fungi</taxon>
        <taxon>Dikarya</taxon>
        <taxon>Basidiomycota</taxon>
        <taxon>Agaricomycotina</taxon>
        <taxon>Agaricomycetes</taxon>
        <taxon>Agaricomycetidae</taxon>
        <taxon>Agaricales</taxon>
        <taxon>Agaricineae</taxon>
        <taxon>Psathyrellaceae</taxon>
        <taxon>Coprinellus</taxon>
    </lineage>
</organism>
<dbReference type="Proteomes" id="UP000298030">
    <property type="component" value="Unassembled WGS sequence"/>
</dbReference>
<evidence type="ECO:0000259" key="2">
    <source>
        <dbReference type="Pfam" id="PF04548"/>
    </source>
</evidence>
<dbReference type="EMBL" id="QPFP01000137">
    <property type="protein sequence ID" value="TEB20528.1"/>
    <property type="molecule type" value="Genomic_DNA"/>
</dbReference>
<dbReference type="InterPro" id="IPR006703">
    <property type="entry name" value="G_AIG1"/>
</dbReference>
<evidence type="ECO:0000313" key="3">
    <source>
        <dbReference type="EMBL" id="TEB20528.1"/>
    </source>
</evidence>
<feature type="domain" description="AIG1-type G" evidence="2">
    <location>
        <begin position="20"/>
        <end position="160"/>
    </location>
</feature>
<dbReference type="OrthoDB" id="8954335at2759"/>
<keyword evidence="4" id="KW-1185">Reference proteome</keyword>
<keyword evidence="1" id="KW-0547">Nucleotide-binding</keyword>
<dbReference type="GO" id="GO:0005525">
    <property type="term" value="F:GTP binding"/>
    <property type="evidence" value="ECO:0007669"/>
    <property type="project" value="InterPro"/>
</dbReference>
<evidence type="ECO:0000256" key="1">
    <source>
        <dbReference type="ARBA" id="ARBA00022741"/>
    </source>
</evidence>
<gene>
    <name evidence="3" type="ORF">FA13DRAFT_1742839</name>
</gene>